<dbReference type="Gene3D" id="3.40.50.150">
    <property type="entry name" value="Vaccinia Virus protein VP39"/>
    <property type="match status" value="1"/>
</dbReference>
<dbReference type="InterPro" id="IPR041635">
    <property type="entry name" value="Type_ISP_LLaBIII_C"/>
</dbReference>
<keyword evidence="2" id="KW-0489">Methyltransferase</keyword>
<dbReference type="SUPFAM" id="SSF53335">
    <property type="entry name" value="S-adenosyl-L-methionine-dependent methyltransferases"/>
    <property type="match status" value="1"/>
</dbReference>
<protein>
    <recommendedName>
        <fullName evidence="1">site-specific DNA-methyltransferase (adenine-specific)</fullName>
        <ecNumber evidence="1">2.1.1.72</ecNumber>
    </recommendedName>
</protein>
<feature type="domain" description="Type ISP restriction-modification enzyme LLaBIII C-terminal specificity" evidence="7">
    <location>
        <begin position="697"/>
        <end position="1044"/>
    </location>
</feature>
<feature type="compositionally biased region" description="Polar residues" evidence="5">
    <location>
        <begin position="1091"/>
        <end position="1107"/>
    </location>
</feature>
<feature type="domain" description="DNA methylase adenine-specific" evidence="6">
    <location>
        <begin position="314"/>
        <end position="431"/>
    </location>
</feature>
<dbReference type="EMBL" id="BAAAVI010000044">
    <property type="protein sequence ID" value="GAA2889187.1"/>
    <property type="molecule type" value="Genomic_DNA"/>
</dbReference>
<evidence type="ECO:0000256" key="2">
    <source>
        <dbReference type="ARBA" id="ARBA00022603"/>
    </source>
</evidence>
<accession>A0ABN3W2P1</accession>
<keyword evidence="3" id="KW-0808">Transferase</keyword>
<dbReference type="PANTHER" id="PTHR33841:SF1">
    <property type="entry name" value="DNA METHYLTRANSFERASE A"/>
    <property type="match status" value="1"/>
</dbReference>
<evidence type="ECO:0000259" key="7">
    <source>
        <dbReference type="Pfam" id="PF18135"/>
    </source>
</evidence>
<evidence type="ECO:0000313" key="9">
    <source>
        <dbReference type="Proteomes" id="UP001500831"/>
    </source>
</evidence>
<evidence type="ECO:0000256" key="4">
    <source>
        <dbReference type="ARBA" id="ARBA00047942"/>
    </source>
</evidence>
<dbReference type="EC" id="2.1.1.72" evidence="1"/>
<evidence type="ECO:0000256" key="5">
    <source>
        <dbReference type="SAM" id="MobiDB-lite"/>
    </source>
</evidence>
<sequence>MAYARRIEHLSGDVIRDAVAAFGADVSAKLGRGGAQEDQLRGPLEVLLKRVAIGLGLDAVAYGEVHLKGIRARPDYAVDVGSGRVGYLEVKAPNRGVPGAPHWRPDKREREQWKRLSALPNLVYTDGTSWGRYSFGEPKNFVALDGDLTNLRAPLRITDEAFSELVLDFLCWEPERLASVPELVRRVAGLCRLLRDEVAAIMRGTPDHRAYEGLHLLAQDWRDLLFPGLDNLGFADAYAQTIVFAMLLARLDGIVFQGTSLFEIGRQLSKKHLLIGRAFQVLLDSAAVEELRTIETLHRVIGVVDFSRPKGIRPDIYVDLYEKFLASYDPDRRKESGSYYTPEPVARSMVSFVDQILRTRHSIPWGFADDDVIVVDPAMGTGTFLVEVVQRVADTIEETQGGGARNERLRELLSKRLVGFEIQVAPYAITELRVHQALSRFGTEVPRLETRFLSDALENPAVQQGRIGSAATWQLERSRREANRFKREVPVMVVIGNPPHVQNTKGLAPWIEEPRRPGTGSRRARPSLDEFRVPGLGRYASDLHGMPWLFWRWAIWKTFEAHPDHGEGVVAFIVPASLIMGKAFRGVRKYLRSICDEGWIFDLSPEGNRSKVSTRIFGAAVSRQLCIAVFTRSHEPSLNTPAVVRYLALEGTKQAKLDQLEKLGPDNPCWRTCRDTWEAPFLPTETPGWEEYPALNDLLPWRSRGVTTGRSWVYATEAAVLQQRWRRLLAAEGGDRRVLFKEGRDRKIDTVVDPLPGFPATHRSLAQEVGPCPEPIRVAYRPFDRHWVIPDSRLMEMPRPPLWAVRSDHQIYVSEQDSHMIETGPGLTFSALIPDLHHFNGRDGGIRPLYRDLHGGSPNITPGLLRYLSAALGIPVQPEDFLAYIAGVTAHPGYTKRFRADLKYPGVRIPVTKNAILWNAAVEVGRIVLWLHTFGERYYDPAMGRPRGHRAIAERFGIRNPLPIDAMPTCLDEIKYNQDSQTLRIGTGSIHPVTPEVWDYDVGGMRVVRHWLNYRTIDFVGASSALDQNRVERWTTTMTDEILALIAVLSGCVAASRTQDNVLDRICKSQTLLLSELTIAGIHPPPETSRRPPQSSPTNLDLQSPLD</sequence>
<gene>
    <name evidence="8" type="ORF">GCM10010517_53260</name>
</gene>
<dbReference type="InterPro" id="IPR029063">
    <property type="entry name" value="SAM-dependent_MTases_sf"/>
</dbReference>
<dbReference type="InterPro" id="IPR050953">
    <property type="entry name" value="N4_N6_ade-DNA_methylase"/>
</dbReference>
<evidence type="ECO:0000313" key="8">
    <source>
        <dbReference type="EMBL" id="GAA2889187.1"/>
    </source>
</evidence>
<dbReference type="PANTHER" id="PTHR33841">
    <property type="entry name" value="DNA METHYLTRANSFERASE YEEA-RELATED"/>
    <property type="match status" value="1"/>
</dbReference>
<dbReference type="Proteomes" id="UP001500831">
    <property type="component" value="Unassembled WGS sequence"/>
</dbReference>
<evidence type="ECO:0000256" key="3">
    <source>
        <dbReference type="ARBA" id="ARBA00022679"/>
    </source>
</evidence>
<comment type="catalytic activity">
    <reaction evidence="4">
        <text>a 2'-deoxyadenosine in DNA + S-adenosyl-L-methionine = an N(6)-methyl-2'-deoxyadenosine in DNA + S-adenosyl-L-homocysteine + H(+)</text>
        <dbReference type="Rhea" id="RHEA:15197"/>
        <dbReference type="Rhea" id="RHEA-COMP:12418"/>
        <dbReference type="Rhea" id="RHEA-COMP:12419"/>
        <dbReference type="ChEBI" id="CHEBI:15378"/>
        <dbReference type="ChEBI" id="CHEBI:57856"/>
        <dbReference type="ChEBI" id="CHEBI:59789"/>
        <dbReference type="ChEBI" id="CHEBI:90615"/>
        <dbReference type="ChEBI" id="CHEBI:90616"/>
        <dbReference type="EC" id="2.1.1.72"/>
    </reaction>
</comment>
<reference evidence="8 9" key="1">
    <citation type="journal article" date="2019" name="Int. J. Syst. Evol. Microbiol.">
        <title>The Global Catalogue of Microorganisms (GCM) 10K type strain sequencing project: providing services to taxonomists for standard genome sequencing and annotation.</title>
        <authorList>
            <consortium name="The Broad Institute Genomics Platform"/>
            <consortium name="The Broad Institute Genome Sequencing Center for Infectious Disease"/>
            <person name="Wu L."/>
            <person name="Ma J."/>
        </authorList>
    </citation>
    <scope>NUCLEOTIDE SEQUENCE [LARGE SCALE GENOMIC DNA]</scope>
    <source>
        <strain evidence="8 9">JCM 6242</strain>
    </source>
</reference>
<evidence type="ECO:0000256" key="1">
    <source>
        <dbReference type="ARBA" id="ARBA00011900"/>
    </source>
</evidence>
<dbReference type="Pfam" id="PF18135">
    <property type="entry name" value="Type_ISP_C"/>
    <property type="match status" value="1"/>
</dbReference>
<dbReference type="InterPro" id="IPR003356">
    <property type="entry name" value="DNA_methylase_A-5"/>
</dbReference>
<proteinExistence type="predicted"/>
<evidence type="ECO:0000259" key="6">
    <source>
        <dbReference type="Pfam" id="PF02384"/>
    </source>
</evidence>
<feature type="region of interest" description="Disordered" evidence="5">
    <location>
        <begin position="1082"/>
        <end position="1107"/>
    </location>
</feature>
<dbReference type="Pfam" id="PF02384">
    <property type="entry name" value="N6_Mtase"/>
    <property type="match status" value="1"/>
</dbReference>
<dbReference type="PRINTS" id="PR00507">
    <property type="entry name" value="N12N6MTFRASE"/>
</dbReference>
<keyword evidence="9" id="KW-1185">Reference proteome</keyword>
<organism evidence="8 9">
    <name type="scientific">Streptosporangium fragile</name>
    <dbReference type="NCBI Taxonomy" id="46186"/>
    <lineage>
        <taxon>Bacteria</taxon>
        <taxon>Bacillati</taxon>
        <taxon>Actinomycetota</taxon>
        <taxon>Actinomycetes</taxon>
        <taxon>Streptosporangiales</taxon>
        <taxon>Streptosporangiaceae</taxon>
        <taxon>Streptosporangium</taxon>
    </lineage>
</organism>
<comment type="caution">
    <text evidence="8">The sequence shown here is derived from an EMBL/GenBank/DDBJ whole genome shotgun (WGS) entry which is preliminary data.</text>
</comment>
<name>A0ABN3W2P1_9ACTN</name>
<dbReference type="RefSeq" id="WP_344977150.1">
    <property type="nucleotide sequence ID" value="NZ_BAAAVI010000044.1"/>
</dbReference>